<keyword evidence="3" id="KW-1185">Reference proteome</keyword>
<dbReference type="Gene3D" id="1.20.58.220">
    <property type="entry name" value="Phosphate transport system protein phou homolog 2, domain 2"/>
    <property type="match status" value="1"/>
</dbReference>
<organism evidence="2 3">
    <name type="scientific">Mycoplasma yeatsii</name>
    <dbReference type="NCBI Taxonomy" id="51365"/>
    <lineage>
        <taxon>Bacteria</taxon>
        <taxon>Bacillati</taxon>
        <taxon>Mycoplasmatota</taxon>
        <taxon>Mollicutes</taxon>
        <taxon>Mycoplasmataceae</taxon>
        <taxon>Mycoplasma</taxon>
    </lineage>
</organism>
<dbReference type="Proteomes" id="UP001236620">
    <property type="component" value="Unassembled WGS sequence"/>
</dbReference>
<evidence type="ECO:0000259" key="1">
    <source>
        <dbReference type="Pfam" id="PF01895"/>
    </source>
</evidence>
<name>A0ABU0NDC4_9MOLU</name>
<protein>
    <submittedName>
        <fullName evidence="2">Phosphate transport system protein</fullName>
    </submittedName>
</protein>
<gene>
    <name evidence="2" type="ORF">J2Z63_000074</name>
</gene>
<proteinExistence type="predicted"/>
<accession>A0ABU0NDC4</accession>
<dbReference type="SUPFAM" id="SSF109755">
    <property type="entry name" value="PhoU-like"/>
    <property type="match status" value="1"/>
</dbReference>
<feature type="domain" description="PhoU" evidence="1">
    <location>
        <begin position="118"/>
        <end position="206"/>
    </location>
</feature>
<dbReference type="InterPro" id="IPR026022">
    <property type="entry name" value="PhoU_dom"/>
</dbReference>
<feature type="domain" description="PhoU" evidence="1">
    <location>
        <begin position="17"/>
        <end position="103"/>
    </location>
</feature>
<sequence length="221" mass="25873">MINKILDKDVEQLRNMIEEMIEETKIQYAESFAIIRDNKEVELEMVIEHDKIINDMQNQFTSVALWKIAKQKLIAKDLRLAIGGILITREIERIADYSKSISKFFTKFKPSQDHEQMIVELFQLVVDMLDTFSHLFHNNQNVDTAKKITELEIKTDAKFKEFYSILIEHIQKAKTSEQAKEVAALLKQLINLERAGDHLINVQEIVTFINTGKFIELKEYK</sequence>
<reference evidence="2" key="1">
    <citation type="submission" date="2023-07" db="EMBL/GenBank/DDBJ databases">
        <title>Genomic Encyclopedia of Type Strains, Phase IV (KMG-IV): sequencing the most valuable type-strain genomes for metagenomic binning, comparative biology and taxonomic classification.</title>
        <authorList>
            <person name="Goeker M."/>
        </authorList>
    </citation>
    <scope>NUCLEOTIDE SEQUENCE [LARGE SCALE GENOMIC DNA]</scope>
    <source>
        <strain evidence="2">DSM 22019</strain>
    </source>
</reference>
<dbReference type="Pfam" id="PF01895">
    <property type="entry name" value="PhoU"/>
    <property type="match status" value="2"/>
</dbReference>
<dbReference type="InterPro" id="IPR028366">
    <property type="entry name" value="PhoU"/>
</dbReference>
<dbReference type="NCBIfam" id="TIGR02135">
    <property type="entry name" value="phoU_full"/>
    <property type="match status" value="1"/>
</dbReference>
<dbReference type="InterPro" id="IPR038078">
    <property type="entry name" value="PhoU-like_sf"/>
</dbReference>
<evidence type="ECO:0000313" key="3">
    <source>
        <dbReference type="Proteomes" id="UP001236620"/>
    </source>
</evidence>
<dbReference type="EMBL" id="JAUSWP010000001">
    <property type="protein sequence ID" value="MDQ0567453.1"/>
    <property type="molecule type" value="Genomic_DNA"/>
</dbReference>
<dbReference type="PANTHER" id="PTHR42930:SF3">
    <property type="entry name" value="PHOSPHATE-SPECIFIC TRANSPORT SYSTEM ACCESSORY PROTEIN PHOU"/>
    <property type="match status" value="1"/>
</dbReference>
<comment type="caution">
    <text evidence="2">The sequence shown here is derived from an EMBL/GenBank/DDBJ whole genome shotgun (WGS) entry which is preliminary data.</text>
</comment>
<dbReference type="RefSeq" id="WP_042733421.1">
    <property type="nucleotide sequence ID" value="NZ_JAUSWP010000001.1"/>
</dbReference>
<dbReference type="PANTHER" id="PTHR42930">
    <property type="entry name" value="PHOSPHATE-SPECIFIC TRANSPORT SYSTEM ACCESSORY PROTEIN PHOU"/>
    <property type="match status" value="1"/>
</dbReference>
<evidence type="ECO:0000313" key="2">
    <source>
        <dbReference type="EMBL" id="MDQ0567453.1"/>
    </source>
</evidence>